<organism evidence="1 2">
    <name type="scientific">Ascaris lumbricoides</name>
    <name type="common">Giant roundworm</name>
    <dbReference type="NCBI Taxonomy" id="6252"/>
    <lineage>
        <taxon>Eukaryota</taxon>
        <taxon>Metazoa</taxon>
        <taxon>Ecdysozoa</taxon>
        <taxon>Nematoda</taxon>
        <taxon>Chromadorea</taxon>
        <taxon>Rhabditida</taxon>
        <taxon>Spirurina</taxon>
        <taxon>Ascaridomorpha</taxon>
        <taxon>Ascaridoidea</taxon>
        <taxon>Ascarididae</taxon>
        <taxon>Ascaris</taxon>
    </lineage>
</organism>
<sequence length="234" mass="27130">MLLNVRWANTFPVHRRSSRCFLRGTKLYVKHPTDSRVSAKDRKEIEDFEKAMKQWSLLNLHERFQPSLPSFCNEPSESNEKQNHINNAIDKMIWASSGKAEKVVTRSPSQDGSRAWTGSESRKRSVAVMWSRTMDRIYEELLVREQIPFGDLLHNPGMPVHPSVHEYDNVGYFNEMNHIIPLRSTKENNMDPKRKNSRDRSKHNVEFKIADDDGGIPPTIFAFSILCTILFAIM</sequence>
<protein>
    <submittedName>
        <fullName evidence="2">Uncharacterized protein</fullName>
    </submittedName>
</protein>
<dbReference type="WBParaSite" id="ALUE_0000759901-mRNA-1">
    <property type="protein sequence ID" value="ALUE_0000759901-mRNA-1"/>
    <property type="gene ID" value="ALUE_0000759901"/>
</dbReference>
<proteinExistence type="predicted"/>
<name>A0A0M3HWP4_ASCLU</name>
<dbReference type="Proteomes" id="UP000036681">
    <property type="component" value="Unplaced"/>
</dbReference>
<accession>A0A0M3HWP4</accession>
<reference evidence="2" key="1">
    <citation type="submission" date="2017-02" db="UniProtKB">
        <authorList>
            <consortium name="WormBaseParasite"/>
        </authorList>
    </citation>
    <scope>IDENTIFICATION</scope>
</reference>
<keyword evidence="1" id="KW-1185">Reference proteome</keyword>
<evidence type="ECO:0000313" key="1">
    <source>
        <dbReference type="Proteomes" id="UP000036681"/>
    </source>
</evidence>
<dbReference type="AlphaFoldDB" id="A0A0M3HWP4"/>
<evidence type="ECO:0000313" key="2">
    <source>
        <dbReference type="WBParaSite" id="ALUE_0000759901-mRNA-1"/>
    </source>
</evidence>